<name>A0A0H4T9Z3_9BACT</name>
<sequence>MGLGAKRRKLGRDTGERRALFRDLVGALILYERIETTDAKAKETKKIADSIISTALRNDLNAKRAVRRFLTDARVLKRLFADIVPRYEAGRGGYTRVIKTRARRGDGAEMALVELVK</sequence>
<evidence type="ECO:0000256" key="1">
    <source>
        <dbReference type="ARBA" id="ARBA00008777"/>
    </source>
</evidence>
<proteinExistence type="inferred from homology"/>
<keyword evidence="3 4" id="KW-0687">Ribonucleoprotein</keyword>
<dbReference type="InterPro" id="IPR000456">
    <property type="entry name" value="Ribosomal_bL17"/>
</dbReference>
<dbReference type="EMBL" id="KT007048">
    <property type="protein sequence ID" value="AKQ04751.1"/>
    <property type="molecule type" value="Genomic_DNA"/>
</dbReference>
<dbReference type="Pfam" id="PF01196">
    <property type="entry name" value="Ribosomal_L17"/>
    <property type="match status" value="1"/>
</dbReference>
<dbReference type="GO" id="GO:0022625">
    <property type="term" value="C:cytosolic large ribosomal subunit"/>
    <property type="evidence" value="ECO:0007669"/>
    <property type="project" value="TreeGrafter"/>
</dbReference>
<dbReference type="NCBIfam" id="TIGR00059">
    <property type="entry name" value="L17"/>
    <property type="match status" value="1"/>
</dbReference>
<dbReference type="SUPFAM" id="SSF64263">
    <property type="entry name" value="Prokaryotic ribosomal protein L17"/>
    <property type="match status" value="1"/>
</dbReference>
<reference evidence="6" key="1">
    <citation type="journal article" date="2015" name="ISME J.">
        <title>Aquifer environment selects for microbial species cohorts in sediment and groundwater.</title>
        <authorList>
            <person name="Hug L.A."/>
            <person name="Thomas B.C."/>
            <person name="Brown C.T."/>
            <person name="Frischkorn K.R."/>
            <person name="Williams K.H."/>
            <person name="Tringe S.G."/>
            <person name="Banfield J.F."/>
        </authorList>
    </citation>
    <scope>NUCLEOTIDE SEQUENCE</scope>
</reference>
<organism evidence="6">
    <name type="scientific">uncultured bacterium Rifle_16ft_4_minimus_7469</name>
    <dbReference type="NCBI Taxonomy" id="1665162"/>
    <lineage>
        <taxon>Bacteria</taxon>
        <taxon>environmental samples</taxon>
    </lineage>
</organism>
<dbReference type="GO" id="GO:0006412">
    <property type="term" value="P:translation"/>
    <property type="evidence" value="ECO:0007669"/>
    <property type="project" value="UniProtKB-UniRule"/>
</dbReference>
<evidence type="ECO:0000256" key="4">
    <source>
        <dbReference type="HAMAP-Rule" id="MF_01368"/>
    </source>
</evidence>
<comment type="subunit">
    <text evidence="4">Part of the 50S ribosomal subunit. Contacts protein L32.</text>
</comment>
<evidence type="ECO:0000256" key="2">
    <source>
        <dbReference type="ARBA" id="ARBA00022980"/>
    </source>
</evidence>
<evidence type="ECO:0000256" key="5">
    <source>
        <dbReference type="RuleBase" id="RU000660"/>
    </source>
</evidence>
<dbReference type="PANTHER" id="PTHR14413:SF16">
    <property type="entry name" value="LARGE RIBOSOMAL SUBUNIT PROTEIN BL17M"/>
    <property type="match status" value="1"/>
</dbReference>
<gene>
    <name evidence="4" type="primary">rplQ</name>
</gene>
<dbReference type="GO" id="GO:0003735">
    <property type="term" value="F:structural constituent of ribosome"/>
    <property type="evidence" value="ECO:0007669"/>
    <property type="project" value="InterPro"/>
</dbReference>
<protein>
    <recommendedName>
        <fullName evidence="4">Large ribosomal subunit protein bL17</fullName>
    </recommendedName>
</protein>
<evidence type="ECO:0000313" key="6">
    <source>
        <dbReference type="EMBL" id="AKQ04751.1"/>
    </source>
</evidence>
<accession>A0A0H4T9Z3</accession>
<comment type="similarity">
    <text evidence="1 4 5">Belongs to the bacterial ribosomal protein bL17 family.</text>
</comment>
<dbReference type="InterPro" id="IPR036373">
    <property type="entry name" value="Ribosomal_bL17_sf"/>
</dbReference>
<dbReference type="Gene3D" id="3.90.1030.10">
    <property type="entry name" value="Ribosomal protein L17"/>
    <property type="match status" value="1"/>
</dbReference>
<dbReference type="AlphaFoldDB" id="A0A0H4T9Z3"/>
<dbReference type="HAMAP" id="MF_01368">
    <property type="entry name" value="Ribosomal_bL17"/>
    <property type="match status" value="1"/>
</dbReference>
<keyword evidence="2 4" id="KW-0689">Ribosomal protein</keyword>
<evidence type="ECO:0000256" key="3">
    <source>
        <dbReference type="ARBA" id="ARBA00023274"/>
    </source>
</evidence>
<dbReference type="PANTHER" id="PTHR14413">
    <property type="entry name" value="RIBOSOMAL PROTEIN L17"/>
    <property type="match status" value="1"/>
</dbReference>